<keyword evidence="4" id="KW-1185">Reference proteome</keyword>
<evidence type="ECO:0000259" key="2">
    <source>
        <dbReference type="PROSITE" id="PS51471"/>
    </source>
</evidence>
<keyword evidence="1" id="KW-0479">Metal-binding</keyword>
<organism evidence="3 4">
    <name type="scientific">Limimonas halophila</name>
    <dbReference type="NCBI Taxonomy" id="1082479"/>
    <lineage>
        <taxon>Bacteria</taxon>
        <taxon>Pseudomonadati</taxon>
        <taxon>Pseudomonadota</taxon>
        <taxon>Alphaproteobacteria</taxon>
        <taxon>Rhodospirillales</taxon>
        <taxon>Rhodovibrionaceae</taxon>
        <taxon>Limimonas</taxon>
    </lineage>
</organism>
<feature type="domain" description="Fe2OG dioxygenase" evidence="2">
    <location>
        <begin position="110"/>
        <end position="206"/>
    </location>
</feature>
<comment type="similarity">
    <text evidence="1">Belongs to the iron/ascorbate-dependent oxidoreductase family.</text>
</comment>
<dbReference type="RefSeq" id="WP_143006264.1">
    <property type="nucleotide sequence ID" value="NZ_FNCE01000008.1"/>
</dbReference>
<dbReference type="AlphaFoldDB" id="A0A1G7T756"/>
<sequence>MSEATAPSLLRTARIDDVAACLRAVERDDAAAVPVLDERDKAALAEAAAKLTYKRAKPQVNEGEKAVYQDFWLTRDIPAGSVLEHCRDAVEALVNAALRRLDPAPCPPVTFHETVAQWYEPTTCGISPHRDPKTFRYLVALLVMRGDGDFYIVDDRRGSNPRHIPAPEGSLLLMRQPGFGAEDRHPFHTLRTVYSDRLILTFRHDSRRDA</sequence>
<evidence type="ECO:0000313" key="4">
    <source>
        <dbReference type="Proteomes" id="UP000199415"/>
    </source>
</evidence>
<accession>A0A1G7T756</accession>
<dbReference type="SUPFAM" id="SSF51197">
    <property type="entry name" value="Clavaminate synthase-like"/>
    <property type="match status" value="1"/>
</dbReference>
<dbReference type="InterPro" id="IPR005123">
    <property type="entry name" value="Oxoglu/Fe-dep_dioxygenase_dom"/>
</dbReference>
<dbReference type="Proteomes" id="UP000199415">
    <property type="component" value="Unassembled WGS sequence"/>
</dbReference>
<dbReference type="Gene3D" id="2.60.120.590">
    <property type="entry name" value="Alpha-ketoglutarate-dependent dioxygenase AlkB-like"/>
    <property type="match status" value="1"/>
</dbReference>
<keyword evidence="1" id="KW-0408">Iron</keyword>
<keyword evidence="1" id="KW-0560">Oxidoreductase</keyword>
<dbReference type="PROSITE" id="PS51471">
    <property type="entry name" value="FE2OG_OXY"/>
    <property type="match status" value="1"/>
</dbReference>
<dbReference type="EMBL" id="FNCE01000008">
    <property type="protein sequence ID" value="SDG31153.1"/>
    <property type="molecule type" value="Genomic_DNA"/>
</dbReference>
<evidence type="ECO:0000256" key="1">
    <source>
        <dbReference type="RuleBase" id="RU003682"/>
    </source>
</evidence>
<name>A0A1G7T756_9PROT</name>
<proteinExistence type="inferred from homology"/>
<dbReference type="GO" id="GO:0016491">
    <property type="term" value="F:oxidoreductase activity"/>
    <property type="evidence" value="ECO:0007669"/>
    <property type="project" value="UniProtKB-KW"/>
</dbReference>
<dbReference type="STRING" id="1082479.SAMN05216241_108126"/>
<dbReference type="GO" id="GO:0046872">
    <property type="term" value="F:metal ion binding"/>
    <property type="evidence" value="ECO:0007669"/>
    <property type="project" value="UniProtKB-KW"/>
</dbReference>
<dbReference type="InterPro" id="IPR037151">
    <property type="entry name" value="AlkB-like_sf"/>
</dbReference>
<evidence type="ECO:0000313" key="3">
    <source>
        <dbReference type="EMBL" id="SDG31153.1"/>
    </source>
</evidence>
<gene>
    <name evidence="3" type="ORF">SAMN05216241_108126</name>
</gene>
<reference evidence="3 4" key="1">
    <citation type="submission" date="2016-10" db="EMBL/GenBank/DDBJ databases">
        <authorList>
            <person name="de Groot N.N."/>
        </authorList>
    </citation>
    <scope>NUCLEOTIDE SEQUENCE [LARGE SCALE GENOMIC DNA]</scope>
    <source>
        <strain evidence="3 4">DSM 25584</strain>
    </source>
</reference>
<dbReference type="OrthoDB" id="582442at2"/>
<protein>
    <recommendedName>
        <fullName evidence="2">Fe2OG dioxygenase domain-containing protein</fullName>
    </recommendedName>
</protein>